<sequence>MDRPEDRAKDQPTDRTAESAADGGDGAGRGDGAAKRSRRRFLRDLSMVGAGGVVGAAAAATVDRTALADDHKFPANGPATHPDRHHPPKHGHVDVHWNVDTEKKLVALTFDDGPMPQWTPMVLDTLEKADVPATFFLVGRRVLDNARILEGRTARHEFGNHTWAHKNLATMGVDAAHDAIARAHDAIEKVTGREPTQMRPPYGHLGGTTLLAAADLGYDVTLWSLQMVESEYVNNPPGLVTYIVDSVLPGTILLAHDTGPQDRLVALKGLPDMISGLRAKGYEFTTVSELVAENRK</sequence>
<protein>
    <recommendedName>
        <fullName evidence="3">NodB homology domain-containing protein</fullName>
    </recommendedName>
</protein>
<proteinExistence type="predicted"/>
<feature type="transmembrane region" description="Helical" evidence="2">
    <location>
        <begin position="45"/>
        <end position="62"/>
    </location>
</feature>
<feature type="domain" description="NodB homology" evidence="3">
    <location>
        <begin position="104"/>
        <end position="285"/>
    </location>
</feature>
<dbReference type="Pfam" id="PF01522">
    <property type="entry name" value="Polysacc_deac_1"/>
    <property type="match status" value="1"/>
</dbReference>
<feature type="region of interest" description="Disordered" evidence="1">
    <location>
        <begin position="1"/>
        <end position="36"/>
    </location>
</feature>
<feature type="region of interest" description="Disordered" evidence="1">
    <location>
        <begin position="70"/>
        <end position="89"/>
    </location>
</feature>
<organism evidence="4 5">
    <name type="scientific">Yinghuangia aomiensis</name>
    <dbReference type="NCBI Taxonomy" id="676205"/>
    <lineage>
        <taxon>Bacteria</taxon>
        <taxon>Bacillati</taxon>
        <taxon>Actinomycetota</taxon>
        <taxon>Actinomycetes</taxon>
        <taxon>Kitasatosporales</taxon>
        <taxon>Streptomycetaceae</taxon>
        <taxon>Yinghuangia</taxon>
    </lineage>
</organism>
<feature type="compositionally biased region" description="Basic and acidic residues" evidence="1">
    <location>
        <begin position="1"/>
        <end position="17"/>
    </location>
</feature>
<dbReference type="InterPro" id="IPR002509">
    <property type="entry name" value="NODB_dom"/>
</dbReference>
<keyword evidence="2" id="KW-1133">Transmembrane helix</keyword>
<keyword evidence="5" id="KW-1185">Reference proteome</keyword>
<dbReference type="Gene3D" id="3.20.20.370">
    <property type="entry name" value="Glycoside hydrolase/deacetylase"/>
    <property type="match status" value="1"/>
</dbReference>
<dbReference type="EMBL" id="BAABHS010000018">
    <property type="protein sequence ID" value="GAA4976447.1"/>
    <property type="molecule type" value="Genomic_DNA"/>
</dbReference>
<keyword evidence="2" id="KW-0472">Membrane</keyword>
<dbReference type="SUPFAM" id="SSF88713">
    <property type="entry name" value="Glycoside hydrolase/deacetylase"/>
    <property type="match status" value="1"/>
</dbReference>
<evidence type="ECO:0000313" key="4">
    <source>
        <dbReference type="EMBL" id="GAA4976447.1"/>
    </source>
</evidence>
<accession>A0ABP9HR54</accession>
<evidence type="ECO:0000256" key="2">
    <source>
        <dbReference type="SAM" id="Phobius"/>
    </source>
</evidence>
<dbReference type="CDD" id="cd10917">
    <property type="entry name" value="CE4_NodB_like_6s_7s"/>
    <property type="match status" value="1"/>
</dbReference>
<keyword evidence="2" id="KW-0812">Transmembrane</keyword>
<dbReference type="InterPro" id="IPR011330">
    <property type="entry name" value="Glyco_hydro/deAcase_b/a-brl"/>
</dbReference>
<evidence type="ECO:0000256" key="1">
    <source>
        <dbReference type="SAM" id="MobiDB-lite"/>
    </source>
</evidence>
<gene>
    <name evidence="4" type="ORF">GCM10023205_49490</name>
</gene>
<dbReference type="PROSITE" id="PS51677">
    <property type="entry name" value="NODB"/>
    <property type="match status" value="1"/>
</dbReference>
<comment type="caution">
    <text evidence="4">The sequence shown here is derived from an EMBL/GenBank/DDBJ whole genome shotgun (WGS) entry which is preliminary data.</text>
</comment>
<evidence type="ECO:0000313" key="5">
    <source>
        <dbReference type="Proteomes" id="UP001500466"/>
    </source>
</evidence>
<dbReference type="InterPro" id="IPR050248">
    <property type="entry name" value="Polysacc_deacetylase_ArnD"/>
</dbReference>
<dbReference type="PANTHER" id="PTHR10587">
    <property type="entry name" value="GLYCOSYL TRANSFERASE-RELATED"/>
    <property type="match status" value="1"/>
</dbReference>
<evidence type="ECO:0000259" key="3">
    <source>
        <dbReference type="PROSITE" id="PS51677"/>
    </source>
</evidence>
<reference evidence="5" key="1">
    <citation type="journal article" date="2019" name="Int. J. Syst. Evol. Microbiol.">
        <title>The Global Catalogue of Microorganisms (GCM) 10K type strain sequencing project: providing services to taxonomists for standard genome sequencing and annotation.</title>
        <authorList>
            <consortium name="The Broad Institute Genomics Platform"/>
            <consortium name="The Broad Institute Genome Sequencing Center for Infectious Disease"/>
            <person name="Wu L."/>
            <person name="Ma J."/>
        </authorList>
    </citation>
    <scope>NUCLEOTIDE SEQUENCE [LARGE SCALE GENOMIC DNA]</scope>
    <source>
        <strain evidence="5">JCM 17986</strain>
    </source>
</reference>
<dbReference type="InterPro" id="IPR006311">
    <property type="entry name" value="TAT_signal"/>
</dbReference>
<name>A0ABP9HR54_9ACTN</name>
<dbReference type="PROSITE" id="PS51318">
    <property type="entry name" value="TAT"/>
    <property type="match status" value="1"/>
</dbReference>
<dbReference type="Proteomes" id="UP001500466">
    <property type="component" value="Unassembled WGS sequence"/>
</dbReference>
<dbReference type="RefSeq" id="WP_345677851.1">
    <property type="nucleotide sequence ID" value="NZ_BAABHS010000018.1"/>
</dbReference>